<dbReference type="AlphaFoldDB" id="A0A2T3MAP1"/>
<name>A0A2T3MAP1_9GAMM</name>
<evidence type="ECO:0000313" key="1">
    <source>
        <dbReference type="EMBL" id="PSV90190.1"/>
    </source>
</evidence>
<organism evidence="1 5">
    <name type="scientific">Photobacterium iliopiscarium</name>
    <dbReference type="NCBI Taxonomy" id="56192"/>
    <lineage>
        <taxon>Bacteria</taxon>
        <taxon>Pseudomonadati</taxon>
        <taxon>Pseudomonadota</taxon>
        <taxon>Gammaproteobacteria</taxon>
        <taxon>Vibrionales</taxon>
        <taxon>Vibrionaceae</taxon>
        <taxon>Photobacterium</taxon>
    </lineage>
</organism>
<dbReference type="EMBL" id="PYLW01000024">
    <property type="protein sequence ID" value="PSV92109.1"/>
    <property type="molecule type" value="Genomic_DNA"/>
</dbReference>
<dbReference type="EC" id="1.1.1.284" evidence="1"/>
<dbReference type="Proteomes" id="UP000241190">
    <property type="component" value="Unassembled WGS sequence"/>
</dbReference>
<dbReference type="EMBL" id="PYOP01000076">
    <property type="protein sequence ID" value="PSW88161.1"/>
    <property type="molecule type" value="Genomic_DNA"/>
</dbReference>
<proteinExistence type="predicted"/>
<evidence type="ECO:0000313" key="5">
    <source>
        <dbReference type="Proteomes" id="UP000241954"/>
    </source>
</evidence>
<gene>
    <name evidence="2" type="ORF">C9I88_16610</name>
    <name evidence="1" type="ORF">C9I88_18100</name>
    <name evidence="3" type="ORF">C9J52_20430</name>
</gene>
<dbReference type="InterPro" id="IPR011032">
    <property type="entry name" value="GroES-like_sf"/>
</dbReference>
<dbReference type="Gene3D" id="3.90.180.10">
    <property type="entry name" value="Medium-chain alcohol dehydrogenases, catalytic domain"/>
    <property type="match status" value="1"/>
</dbReference>
<evidence type="ECO:0000313" key="4">
    <source>
        <dbReference type="Proteomes" id="UP000241190"/>
    </source>
</evidence>
<dbReference type="Proteomes" id="UP000241954">
    <property type="component" value="Unassembled WGS sequence"/>
</dbReference>
<keyword evidence="4" id="KW-1185">Reference proteome</keyword>
<comment type="caution">
    <text evidence="1">The sequence shown here is derived from an EMBL/GenBank/DDBJ whole genome shotgun (WGS) entry which is preliminary data.</text>
</comment>
<keyword evidence="1" id="KW-0560">Oxidoreductase</keyword>
<sequence>MAGEFKLDDFISFNMGLEDINKSFDLLHEGKSIRTVIHFDK</sequence>
<reference evidence="1 5" key="1">
    <citation type="submission" date="2018-01" db="EMBL/GenBank/DDBJ databases">
        <title>Whole genome sequencing of Histamine producing bacteria.</title>
        <authorList>
            <person name="Butler K."/>
        </authorList>
    </citation>
    <scope>NUCLEOTIDE SEQUENCE [LARGE SCALE GENOMIC DNA]</scope>
    <source>
        <strain evidence="3 4">ATCC 51761</strain>
        <strain evidence="1 5">NCIMB 13481</strain>
    </source>
</reference>
<evidence type="ECO:0000313" key="3">
    <source>
        <dbReference type="EMBL" id="PSW88161.1"/>
    </source>
</evidence>
<feature type="non-terminal residue" evidence="1">
    <location>
        <position position="1"/>
    </location>
</feature>
<dbReference type="SUPFAM" id="SSF50129">
    <property type="entry name" value="GroES-like"/>
    <property type="match status" value="1"/>
</dbReference>
<accession>A0A2T3MAP1</accession>
<dbReference type="EMBL" id="PYLW01000030">
    <property type="protein sequence ID" value="PSV90190.1"/>
    <property type="molecule type" value="Genomic_DNA"/>
</dbReference>
<protein>
    <submittedName>
        <fullName evidence="1">S-(Hydroxymethyl)glutathione dehydrogenase</fullName>
        <ecNumber evidence="1">1.1.1.284</ecNumber>
    </submittedName>
</protein>
<dbReference type="GO" id="GO:0051903">
    <property type="term" value="F:S-(hydroxymethyl)glutathione dehydrogenase [NAD(P)+] activity"/>
    <property type="evidence" value="ECO:0007669"/>
    <property type="project" value="UniProtKB-EC"/>
</dbReference>
<evidence type="ECO:0000313" key="2">
    <source>
        <dbReference type="EMBL" id="PSV92109.1"/>
    </source>
</evidence>